<name>A0ABT6RDH5_9BACT</name>
<keyword evidence="2" id="KW-1185">Reference proteome</keyword>
<evidence type="ECO:0000313" key="2">
    <source>
        <dbReference type="Proteomes" id="UP001226434"/>
    </source>
</evidence>
<dbReference type="Proteomes" id="UP001226434">
    <property type="component" value="Unassembled WGS sequence"/>
</dbReference>
<organism evidence="1 2">
    <name type="scientific">Pinibacter soli</name>
    <dbReference type="NCBI Taxonomy" id="3044211"/>
    <lineage>
        <taxon>Bacteria</taxon>
        <taxon>Pseudomonadati</taxon>
        <taxon>Bacteroidota</taxon>
        <taxon>Chitinophagia</taxon>
        <taxon>Chitinophagales</taxon>
        <taxon>Chitinophagaceae</taxon>
        <taxon>Pinibacter</taxon>
    </lineage>
</organism>
<dbReference type="RefSeq" id="WP_282334715.1">
    <property type="nucleotide sequence ID" value="NZ_JASBRG010000007.1"/>
</dbReference>
<proteinExistence type="predicted"/>
<protein>
    <submittedName>
        <fullName evidence="1">Uncharacterized protein</fullName>
    </submittedName>
</protein>
<dbReference type="EMBL" id="JASBRG010000007">
    <property type="protein sequence ID" value="MDI3320619.1"/>
    <property type="molecule type" value="Genomic_DNA"/>
</dbReference>
<gene>
    <name evidence="1" type="ORF">QJ048_12585</name>
</gene>
<evidence type="ECO:0000313" key="1">
    <source>
        <dbReference type="EMBL" id="MDI3320619.1"/>
    </source>
</evidence>
<accession>A0ABT6RDH5</accession>
<comment type="caution">
    <text evidence="1">The sequence shown here is derived from an EMBL/GenBank/DDBJ whole genome shotgun (WGS) entry which is preliminary data.</text>
</comment>
<reference evidence="1 2" key="1">
    <citation type="submission" date="2023-05" db="EMBL/GenBank/DDBJ databases">
        <title>Genome sequence of Pinibacter sp. MAH-24.</title>
        <authorList>
            <person name="Huq M.A."/>
        </authorList>
    </citation>
    <scope>NUCLEOTIDE SEQUENCE [LARGE SCALE GENOMIC DNA]</scope>
    <source>
        <strain evidence="1 2">MAH-24</strain>
    </source>
</reference>
<sequence length="51" mass="6026">MSRMFHNDKERLPGQSKKSVFRKVVINFDQLCEMIDHSYALVAKKVKETIE</sequence>